<protein>
    <recommendedName>
        <fullName evidence="4">LYR motif-containing protein 5A</fullName>
    </recommendedName>
</protein>
<dbReference type="PANTHER" id="PTHR21024:SF0">
    <property type="entry name" value="ELECTRON TRANSFER FLAVOPROTEIN REGULATORY FACTOR 1"/>
    <property type="match status" value="1"/>
</dbReference>
<dbReference type="EMBL" id="ML977505">
    <property type="protein sequence ID" value="KAF2129970.1"/>
    <property type="molecule type" value="Genomic_DNA"/>
</dbReference>
<dbReference type="AlphaFoldDB" id="A0A6A6ADW4"/>
<dbReference type="InterPro" id="IPR045296">
    <property type="entry name" value="Complex1_LYR_ETFRF1_LYRM5"/>
</dbReference>
<keyword evidence="3" id="KW-1185">Reference proteome</keyword>
<dbReference type="PANTHER" id="PTHR21024">
    <property type="entry name" value="GROWTH HORMONE-INDUCIBLE SOLUBLE PROTEIN-RELATED"/>
    <property type="match status" value="1"/>
</dbReference>
<evidence type="ECO:0000313" key="2">
    <source>
        <dbReference type="EMBL" id="KAF2129970.1"/>
    </source>
</evidence>
<evidence type="ECO:0000256" key="1">
    <source>
        <dbReference type="ARBA" id="ARBA00009508"/>
    </source>
</evidence>
<dbReference type="GeneID" id="54404090"/>
<dbReference type="Pfam" id="PF13233">
    <property type="entry name" value="Complex1_LYR_2"/>
    <property type="match status" value="1"/>
</dbReference>
<dbReference type="InterPro" id="IPR052000">
    <property type="entry name" value="ETFRF1"/>
</dbReference>
<organism evidence="2 3">
    <name type="scientific">Dothidotthia symphoricarpi CBS 119687</name>
    <dbReference type="NCBI Taxonomy" id="1392245"/>
    <lineage>
        <taxon>Eukaryota</taxon>
        <taxon>Fungi</taxon>
        <taxon>Dikarya</taxon>
        <taxon>Ascomycota</taxon>
        <taxon>Pezizomycotina</taxon>
        <taxon>Dothideomycetes</taxon>
        <taxon>Pleosporomycetidae</taxon>
        <taxon>Pleosporales</taxon>
        <taxon>Dothidotthiaceae</taxon>
        <taxon>Dothidotthia</taxon>
    </lineage>
</organism>
<accession>A0A6A6ADW4</accession>
<dbReference type="GO" id="GO:0005739">
    <property type="term" value="C:mitochondrion"/>
    <property type="evidence" value="ECO:0007669"/>
    <property type="project" value="TreeGrafter"/>
</dbReference>
<evidence type="ECO:0008006" key="4">
    <source>
        <dbReference type="Google" id="ProtNLM"/>
    </source>
</evidence>
<dbReference type="GO" id="GO:0090324">
    <property type="term" value="P:negative regulation of oxidative phosphorylation"/>
    <property type="evidence" value="ECO:0007669"/>
    <property type="project" value="InterPro"/>
</dbReference>
<evidence type="ECO:0000313" key="3">
    <source>
        <dbReference type="Proteomes" id="UP000799771"/>
    </source>
</evidence>
<reference evidence="2" key="1">
    <citation type="journal article" date="2020" name="Stud. Mycol.">
        <title>101 Dothideomycetes genomes: a test case for predicting lifestyles and emergence of pathogens.</title>
        <authorList>
            <person name="Haridas S."/>
            <person name="Albert R."/>
            <person name="Binder M."/>
            <person name="Bloem J."/>
            <person name="Labutti K."/>
            <person name="Salamov A."/>
            <person name="Andreopoulos B."/>
            <person name="Baker S."/>
            <person name="Barry K."/>
            <person name="Bills G."/>
            <person name="Bluhm B."/>
            <person name="Cannon C."/>
            <person name="Castanera R."/>
            <person name="Culley D."/>
            <person name="Daum C."/>
            <person name="Ezra D."/>
            <person name="Gonzalez J."/>
            <person name="Henrissat B."/>
            <person name="Kuo A."/>
            <person name="Liang C."/>
            <person name="Lipzen A."/>
            <person name="Lutzoni F."/>
            <person name="Magnuson J."/>
            <person name="Mondo S."/>
            <person name="Nolan M."/>
            <person name="Ohm R."/>
            <person name="Pangilinan J."/>
            <person name="Park H.-J."/>
            <person name="Ramirez L."/>
            <person name="Alfaro M."/>
            <person name="Sun H."/>
            <person name="Tritt A."/>
            <person name="Yoshinaga Y."/>
            <person name="Zwiers L.-H."/>
            <person name="Turgeon B."/>
            <person name="Goodwin S."/>
            <person name="Spatafora J."/>
            <person name="Crous P."/>
            <person name="Grigoriev I."/>
        </authorList>
    </citation>
    <scope>NUCLEOTIDE SEQUENCE</scope>
    <source>
        <strain evidence="2">CBS 119687</strain>
    </source>
</reference>
<dbReference type="OrthoDB" id="10258445at2759"/>
<proteinExistence type="inferred from homology"/>
<gene>
    <name evidence="2" type="ORF">P153DRAFT_289448</name>
</gene>
<dbReference type="Proteomes" id="UP000799771">
    <property type="component" value="Unassembled WGS sequence"/>
</dbReference>
<name>A0A6A6ADW4_9PLEO</name>
<dbReference type="CDD" id="cd20265">
    <property type="entry name" value="Complex1_LYR_ETFRF1_LYRM5"/>
    <property type="match status" value="1"/>
</dbReference>
<dbReference type="GO" id="GO:0022904">
    <property type="term" value="P:respiratory electron transport chain"/>
    <property type="evidence" value="ECO:0007669"/>
    <property type="project" value="TreeGrafter"/>
</dbReference>
<comment type="similarity">
    <text evidence="1">Belongs to the complex I LYR family.</text>
</comment>
<dbReference type="RefSeq" id="XP_033524357.1">
    <property type="nucleotide sequence ID" value="XM_033663658.1"/>
</dbReference>
<sequence>MPSPNPTLRYQVIRIYKELLFLGRDYPQGFTHYRTRLHKAFSSQRDVTDEEAIKQGIKRAEFVKKGAFCCVFDYVFWGAN</sequence>